<feature type="domain" description="Protein kinase" evidence="2">
    <location>
        <begin position="315"/>
        <end position="528"/>
    </location>
</feature>
<feature type="region of interest" description="Disordered" evidence="1">
    <location>
        <begin position="188"/>
        <end position="207"/>
    </location>
</feature>
<sequence>MVAQAELREKVPGLEGPNGVRKAEEPSDYVTFFPGHAGILAQKAQLEADLLNQFQADTVVEKPRQARHTKCPATIAEKVWKSGELVKGEKVKYYSNTHGDWFDTEVVHVQENEGFVSRVDLTCKTRADLSRITKEMGPTYAPGDRVWYWSKSFNTWITGTVQKVCQDGTCDLDVKQAAVLSKLRPWTAEKPEAEESDEVKSRSRRTKEVELLEAVSELESGGERPAPGRETDPELPAVTPSTGNSEVSTAVSVAPQIPYRDWPAEKIFLGTGLEFAVKGRRARVREARGTDGTSGLDLGELILETETFDPSEPRIRSQLSEALGGFTSVEAMTGFSGGLNDGVWFCSGDEGELVLKLVKCQRIASNVPTEAENLEKVYLEHPEICSDESLAFPHRIFSCMLDGAKKYDLIVMHKVPGERLTEVIYQKYWKKQETSLLRIFECCGQQLAIFHSRYQKQHGDFQPSNIFYDDVSEGIYFIDVGGMGVPTMDNDVEHFCSAMKLLKNAYGPTLHEELVEAFETGYNACGSV</sequence>
<gene>
    <name evidence="3" type="ORF">CCMP2556_LOCUS3035</name>
</gene>
<proteinExistence type="predicted"/>
<dbReference type="EMBL" id="CAXAMN010001148">
    <property type="protein sequence ID" value="CAK8992865.1"/>
    <property type="molecule type" value="Genomic_DNA"/>
</dbReference>
<evidence type="ECO:0000259" key="2">
    <source>
        <dbReference type="PROSITE" id="PS50011"/>
    </source>
</evidence>
<reference evidence="3 4" key="1">
    <citation type="submission" date="2024-02" db="EMBL/GenBank/DDBJ databases">
        <authorList>
            <person name="Chen Y."/>
            <person name="Shah S."/>
            <person name="Dougan E. K."/>
            <person name="Thang M."/>
            <person name="Chan C."/>
        </authorList>
    </citation>
    <scope>NUCLEOTIDE SEQUENCE [LARGE SCALE GENOMIC DNA]</scope>
</reference>
<feature type="compositionally biased region" description="Polar residues" evidence="1">
    <location>
        <begin position="239"/>
        <end position="250"/>
    </location>
</feature>
<feature type="compositionally biased region" description="Basic and acidic residues" evidence="1">
    <location>
        <begin position="1"/>
        <end position="12"/>
    </location>
</feature>
<feature type="region of interest" description="Disordered" evidence="1">
    <location>
        <begin position="1"/>
        <end position="22"/>
    </location>
</feature>
<evidence type="ECO:0000313" key="3">
    <source>
        <dbReference type="EMBL" id="CAK8992865.1"/>
    </source>
</evidence>
<evidence type="ECO:0000256" key="1">
    <source>
        <dbReference type="SAM" id="MobiDB-lite"/>
    </source>
</evidence>
<dbReference type="PROSITE" id="PS50011">
    <property type="entry name" value="PROTEIN_KINASE_DOM"/>
    <property type="match status" value="1"/>
</dbReference>
<dbReference type="Proteomes" id="UP001642484">
    <property type="component" value="Unassembled WGS sequence"/>
</dbReference>
<evidence type="ECO:0000313" key="4">
    <source>
        <dbReference type="Proteomes" id="UP001642484"/>
    </source>
</evidence>
<organism evidence="3 4">
    <name type="scientific">Durusdinium trenchii</name>
    <dbReference type="NCBI Taxonomy" id="1381693"/>
    <lineage>
        <taxon>Eukaryota</taxon>
        <taxon>Sar</taxon>
        <taxon>Alveolata</taxon>
        <taxon>Dinophyceae</taxon>
        <taxon>Suessiales</taxon>
        <taxon>Symbiodiniaceae</taxon>
        <taxon>Durusdinium</taxon>
    </lineage>
</organism>
<feature type="region of interest" description="Disordered" evidence="1">
    <location>
        <begin position="213"/>
        <end position="250"/>
    </location>
</feature>
<dbReference type="InterPro" id="IPR000719">
    <property type="entry name" value="Prot_kinase_dom"/>
</dbReference>
<comment type="caution">
    <text evidence="3">The sequence shown here is derived from an EMBL/GenBank/DDBJ whole genome shotgun (WGS) entry which is preliminary data.</text>
</comment>
<dbReference type="InterPro" id="IPR011009">
    <property type="entry name" value="Kinase-like_dom_sf"/>
</dbReference>
<keyword evidence="4" id="KW-1185">Reference proteome</keyword>
<dbReference type="SUPFAM" id="SSF56112">
    <property type="entry name" value="Protein kinase-like (PK-like)"/>
    <property type="match status" value="1"/>
</dbReference>
<protein>
    <recommendedName>
        <fullName evidence="2">Protein kinase domain-containing protein</fullName>
    </recommendedName>
</protein>
<accession>A0ABP0HRT5</accession>
<name>A0ABP0HRT5_9DINO</name>